<evidence type="ECO:0000256" key="4">
    <source>
        <dbReference type="ARBA" id="ARBA00022807"/>
    </source>
</evidence>
<dbReference type="PROSITE" id="PS51935">
    <property type="entry name" value="NLPC_P60"/>
    <property type="match status" value="1"/>
</dbReference>
<dbReference type="Gene3D" id="3.90.1720.10">
    <property type="entry name" value="endopeptidase domain like (from Nostoc punctiforme)"/>
    <property type="match status" value="1"/>
</dbReference>
<evidence type="ECO:0000256" key="1">
    <source>
        <dbReference type="ARBA" id="ARBA00007074"/>
    </source>
</evidence>
<evidence type="ECO:0000313" key="7">
    <source>
        <dbReference type="Proteomes" id="UP000585050"/>
    </source>
</evidence>
<keyword evidence="2" id="KW-0645">Protease</keyword>
<sequence length="261" mass="29494">MKPTFGLCIYSTLAVRGKAAHTSEMISQLLYGEAYQVLSVNRSKEWMKIKMLKDGYEGYITTGQHSDIAPEYADRYIKTEHPLVTRPIYPIFDNQKTIHLSVGSTLPFHYEKCDNMQLKYAQLHSVLPSNNEDNPIDTANKYLGVPYLWGGRSIFGIDCSGLAQTVMAAHGIQLPRDAYQQAEIGKKITFSRSKPGDLAFFNNDKGRITHVGIISDKGKIIHASHYVREDILTKDGIFSNQEGKQTHQLSHIQRLTTKFLK</sequence>
<dbReference type="Pfam" id="PF00877">
    <property type="entry name" value="NLPC_P60"/>
    <property type="match status" value="1"/>
</dbReference>
<dbReference type="Proteomes" id="UP000585050">
    <property type="component" value="Unassembled WGS sequence"/>
</dbReference>
<dbReference type="InterPro" id="IPR000064">
    <property type="entry name" value="NLP_P60_dom"/>
</dbReference>
<dbReference type="EMBL" id="JABAIL010000004">
    <property type="protein sequence ID" value="NLR92453.1"/>
    <property type="molecule type" value="Genomic_DNA"/>
</dbReference>
<proteinExistence type="inferred from homology"/>
<dbReference type="PANTHER" id="PTHR47053:SF1">
    <property type="entry name" value="MUREIN DD-ENDOPEPTIDASE MEPH-RELATED"/>
    <property type="match status" value="1"/>
</dbReference>
<reference evidence="6 7" key="1">
    <citation type="submission" date="2020-04" db="EMBL/GenBank/DDBJ databases">
        <title>Flammeovirga sp. SR4, a novel species isolated from seawater.</title>
        <authorList>
            <person name="Wang X."/>
        </authorList>
    </citation>
    <scope>NUCLEOTIDE SEQUENCE [LARGE SCALE GENOMIC DNA]</scope>
    <source>
        <strain evidence="6 7">SR4</strain>
    </source>
</reference>
<protein>
    <submittedName>
        <fullName evidence="6">C40 family peptidase</fullName>
    </submittedName>
</protein>
<name>A0A7X8SLQ1_9BACT</name>
<dbReference type="InterPro" id="IPR041382">
    <property type="entry name" value="SH3_16"/>
</dbReference>
<evidence type="ECO:0000259" key="5">
    <source>
        <dbReference type="PROSITE" id="PS51935"/>
    </source>
</evidence>
<dbReference type="Gene3D" id="2.30.30.40">
    <property type="entry name" value="SH3 Domains"/>
    <property type="match status" value="1"/>
</dbReference>
<dbReference type="Pfam" id="PF18348">
    <property type="entry name" value="SH3_16"/>
    <property type="match status" value="1"/>
</dbReference>
<keyword evidence="4" id="KW-0788">Thiol protease</keyword>
<keyword evidence="7" id="KW-1185">Reference proteome</keyword>
<evidence type="ECO:0000256" key="2">
    <source>
        <dbReference type="ARBA" id="ARBA00022670"/>
    </source>
</evidence>
<dbReference type="GO" id="GO:0006508">
    <property type="term" value="P:proteolysis"/>
    <property type="evidence" value="ECO:0007669"/>
    <property type="project" value="UniProtKB-KW"/>
</dbReference>
<dbReference type="InterPro" id="IPR038765">
    <property type="entry name" value="Papain-like_cys_pep_sf"/>
</dbReference>
<dbReference type="GO" id="GO:0008234">
    <property type="term" value="F:cysteine-type peptidase activity"/>
    <property type="evidence" value="ECO:0007669"/>
    <property type="project" value="UniProtKB-KW"/>
</dbReference>
<gene>
    <name evidence="6" type="ORF">HGP29_14640</name>
</gene>
<evidence type="ECO:0000313" key="6">
    <source>
        <dbReference type="EMBL" id="NLR92453.1"/>
    </source>
</evidence>
<feature type="domain" description="NlpC/P60" evidence="5">
    <location>
        <begin position="129"/>
        <end position="256"/>
    </location>
</feature>
<dbReference type="PANTHER" id="PTHR47053">
    <property type="entry name" value="MUREIN DD-ENDOPEPTIDASE MEPH-RELATED"/>
    <property type="match status" value="1"/>
</dbReference>
<comment type="similarity">
    <text evidence="1">Belongs to the peptidase C40 family.</text>
</comment>
<evidence type="ECO:0000256" key="3">
    <source>
        <dbReference type="ARBA" id="ARBA00022801"/>
    </source>
</evidence>
<keyword evidence="3" id="KW-0378">Hydrolase</keyword>
<dbReference type="InterPro" id="IPR051202">
    <property type="entry name" value="Peptidase_C40"/>
</dbReference>
<comment type="caution">
    <text evidence="6">The sequence shown here is derived from an EMBL/GenBank/DDBJ whole genome shotgun (WGS) entry which is preliminary data.</text>
</comment>
<dbReference type="SUPFAM" id="SSF54001">
    <property type="entry name" value="Cysteine proteinases"/>
    <property type="match status" value="1"/>
</dbReference>
<dbReference type="RefSeq" id="WP_168883163.1">
    <property type="nucleotide sequence ID" value="NZ_JABAIL010000004.1"/>
</dbReference>
<accession>A0A7X8SLQ1</accession>
<organism evidence="6 7">
    <name type="scientific">Flammeovirga agarivorans</name>
    <dbReference type="NCBI Taxonomy" id="2726742"/>
    <lineage>
        <taxon>Bacteria</taxon>
        <taxon>Pseudomonadati</taxon>
        <taxon>Bacteroidota</taxon>
        <taxon>Cytophagia</taxon>
        <taxon>Cytophagales</taxon>
        <taxon>Flammeovirgaceae</taxon>
        <taxon>Flammeovirga</taxon>
    </lineage>
</organism>
<dbReference type="AlphaFoldDB" id="A0A7X8SLQ1"/>